<comment type="caution">
    <text evidence="1">The sequence shown here is derived from an EMBL/GenBank/DDBJ whole genome shotgun (WGS) entry which is preliminary data.</text>
</comment>
<sequence length="464" mass="51106">MPLQAAILTVEGFRASRLDNERRLFVYLPPGYEGETSRHYPVLYMHAGQRAFDPAAPGTESWRIHRAADRLIGEGLMEGIIIVAIAHVRPAEANEYYHFKAPAEEADVVRCAGLDYEDFVVNEVKPYIDARFRTLPDPANTGLLGSSAGGLCTYHMGFRHPDVFGKLMMLSPYFVKAQLDDSTPSGLREERLYRPCRGRPPVKVWMDIGDAEGLFLPRHVRDVAVELLGEGFRYGEDLAYLEQADAAHQETDWGDRVHIPLLFMFGRMGTPASLELRGRTEIGLTGGHRAQVNAVLGYDSGFVMSVLNGEYRVGDPSVLKALPDGTLIPLSPGTTTLTLTSGGLVATGVYTVVPALSDRVVVEMTADVPPEAAPPAAIYGGMGMRLAHAGGNRYAGRFRVPRDTGFRFRFTKGFRKFETDAAGGVMPNRTFRASEDISLHCEVARWEETPYRAAEGRDHDDSTI</sequence>
<dbReference type="GO" id="GO:0016787">
    <property type="term" value="F:hydrolase activity"/>
    <property type="evidence" value="ECO:0007669"/>
    <property type="project" value="UniProtKB-KW"/>
</dbReference>
<evidence type="ECO:0000313" key="2">
    <source>
        <dbReference type="Proteomes" id="UP001161691"/>
    </source>
</evidence>
<dbReference type="EMBL" id="JAGRPV010000001">
    <property type="protein sequence ID" value="MDI4648173.1"/>
    <property type="molecule type" value="Genomic_DNA"/>
</dbReference>
<dbReference type="SUPFAM" id="SSF53474">
    <property type="entry name" value="alpha/beta-Hydrolases"/>
    <property type="match status" value="1"/>
</dbReference>
<dbReference type="PANTHER" id="PTHR48098">
    <property type="entry name" value="ENTEROCHELIN ESTERASE-RELATED"/>
    <property type="match status" value="1"/>
</dbReference>
<dbReference type="Proteomes" id="UP001161691">
    <property type="component" value="Unassembled WGS sequence"/>
</dbReference>
<protein>
    <submittedName>
        <fullName evidence="1">Alpha/beta hydrolase-fold protein</fullName>
    </submittedName>
</protein>
<evidence type="ECO:0000313" key="1">
    <source>
        <dbReference type="EMBL" id="MDI4648173.1"/>
    </source>
</evidence>
<reference evidence="1" key="1">
    <citation type="submission" date="2023-04" db="EMBL/GenBank/DDBJ databases">
        <title>Comparative genomic analysis of Cohnella hashimotonis sp. nov., isolated from the International Space Station.</title>
        <authorList>
            <person name="Venkateswaran K."/>
            <person name="Simpson A."/>
        </authorList>
    </citation>
    <scope>NUCLEOTIDE SEQUENCE</scope>
    <source>
        <strain evidence="1">F6_2S_P_1</strain>
    </source>
</reference>
<dbReference type="InterPro" id="IPR050583">
    <property type="entry name" value="Mycobacterial_A85_antigen"/>
</dbReference>
<proteinExistence type="predicted"/>
<dbReference type="PANTHER" id="PTHR48098:SF6">
    <property type="entry name" value="FERRI-BACILLIBACTIN ESTERASE BESA"/>
    <property type="match status" value="1"/>
</dbReference>
<organism evidence="1 2">
    <name type="scientific">Cohnella hashimotonis</name>
    <dbReference type="NCBI Taxonomy" id="2826895"/>
    <lineage>
        <taxon>Bacteria</taxon>
        <taxon>Bacillati</taxon>
        <taxon>Bacillota</taxon>
        <taxon>Bacilli</taxon>
        <taxon>Bacillales</taxon>
        <taxon>Paenibacillaceae</taxon>
        <taxon>Cohnella</taxon>
    </lineage>
</organism>
<dbReference type="Gene3D" id="3.40.50.1820">
    <property type="entry name" value="alpha/beta hydrolase"/>
    <property type="match status" value="1"/>
</dbReference>
<dbReference type="InterPro" id="IPR000801">
    <property type="entry name" value="Esterase-like"/>
</dbReference>
<keyword evidence="2" id="KW-1185">Reference proteome</keyword>
<name>A0ABT6TPL6_9BACL</name>
<dbReference type="InterPro" id="IPR029058">
    <property type="entry name" value="AB_hydrolase_fold"/>
</dbReference>
<keyword evidence="1" id="KW-0378">Hydrolase</keyword>
<accession>A0ABT6TPL6</accession>
<gene>
    <name evidence="1" type="ORF">KB449_24695</name>
</gene>
<dbReference type="Pfam" id="PF00756">
    <property type="entry name" value="Esterase"/>
    <property type="match status" value="1"/>
</dbReference>